<accession>A0ABQ2HR93</accession>
<keyword evidence="2" id="KW-0812">Transmembrane</keyword>
<dbReference type="Proteomes" id="UP000597656">
    <property type="component" value="Unassembled WGS sequence"/>
</dbReference>
<organism evidence="3 4">
    <name type="scientific">Lentzea pudingi</name>
    <dbReference type="NCBI Taxonomy" id="1789439"/>
    <lineage>
        <taxon>Bacteria</taxon>
        <taxon>Bacillati</taxon>
        <taxon>Actinomycetota</taxon>
        <taxon>Actinomycetes</taxon>
        <taxon>Pseudonocardiales</taxon>
        <taxon>Pseudonocardiaceae</taxon>
        <taxon>Lentzea</taxon>
    </lineage>
</organism>
<evidence type="ECO:0000313" key="4">
    <source>
        <dbReference type="Proteomes" id="UP000597656"/>
    </source>
</evidence>
<feature type="region of interest" description="Disordered" evidence="1">
    <location>
        <begin position="245"/>
        <end position="280"/>
    </location>
</feature>
<reference evidence="4" key="1">
    <citation type="journal article" date="2019" name="Int. J. Syst. Evol. Microbiol.">
        <title>The Global Catalogue of Microorganisms (GCM) 10K type strain sequencing project: providing services to taxonomists for standard genome sequencing and annotation.</title>
        <authorList>
            <consortium name="The Broad Institute Genomics Platform"/>
            <consortium name="The Broad Institute Genome Sequencing Center for Infectious Disease"/>
            <person name="Wu L."/>
            <person name="Ma J."/>
        </authorList>
    </citation>
    <scope>NUCLEOTIDE SEQUENCE [LARGE SCALE GENOMIC DNA]</scope>
    <source>
        <strain evidence="4">CGMCC 4.7319</strain>
    </source>
</reference>
<name>A0ABQ2HR93_9PSEU</name>
<dbReference type="Gene3D" id="1.20.120.1760">
    <property type="match status" value="1"/>
</dbReference>
<dbReference type="EMBL" id="BMNC01000003">
    <property type="protein sequence ID" value="GGM87711.1"/>
    <property type="molecule type" value="Genomic_DNA"/>
</dbReference>
<dbReference type="InterPro" id="IPR000462">
    <property type="entry name" value="CDP-OH_P_trans"/>
</dbReference>
<feature type="transmembrane region" description="Helical" evidence="2">
    <location>
        <begin position="114"/>
        <end position="139"/>
    </location>
</feature>
<keyword evidence="4" id="KW-1185">Reference proteome</keyword>
<evidence type="ECO:0000256" key="1">
    <source>
        <dbReference type="SAM" id="MobiDB-lite"/>
    </source>
</evidence>
<evidence type="ECO:0008006" key="5">
    <source>
        <dbReference type="Google" id="ProtNLM"/>
    </source>
</evidence>
<proteinExistence type="predicted"/>
<gene>
    <name evidence="3" type="ORF">GCM10011609_25460</name>
</gene>
<keyword evidence="2" id="KW-1133">Transmembrane helix</keyword>
<sequence length="280" mass="28206">MTGHEVDPVAGWSRLHGEDVSGSRLVVGWLRFIHAIARPFDRVHPDLLSLAGVVAVGGAAAVAFAGGRWPLLALVLVLAGGVLDGLDGAVALRTGRARPVGAVIDAVADRLSDLCLVLVLFALHAPAWWCAGLGVALLLHEYARAKAQSVGMTSAGAITVAERPTRMIVVAVACAGAGLAPDGTPGTGWSWAAVCALVWAGCAVVGLGQLAAGIGRELGGRALPEAAQAGRALPDADRAGRVLPEAAQASRALPDVAQAGPTRRETIAADIPTSGSPPPG</sequence>
<dbReference type="RefSeq" id="WP_189154882.1">
    <property type="nucleotide sequence ID" value="NZ_BMNC01000003.1"/>
</dbReference>
<protein>
    <recommendedName>
        <fullName evidence="5">CDP-diacylglycerol--glycerol-3-phosphate 3-phosphatidyltransferase</fullName>
    </recommendedName>
</protein>
<feature type="transmembrane region" description="Helical" evidence="2">
    <location>
        <begin position="189"/>
        <end position="212"/>
    </location>
</feature>
<dbReference type="Pfam" id="PF01066">
    <property type="entry name" value="CDP-OH_P_transf"/>
    <property type="match status" value="1"/>
</dbReference>
<feature type="transmembrane region" description="Helical" evidence="2">
    <location>
        <begin position="71"/>
        <end position="93"/>
    </location>
</feature>
<evidence type="ECO:0000313" key="3">
    <source>
        <dbReference type="EMBL" id="GGM87711.1"/>
    </source>
</evidence>
<dbReference type="InterPro" id="IPR043130">
    <property type="entry name" value="CDP-OH_PTrfase_TM_dom"/>
</dbReference>
<evidence type="ECO:0000256" key="2">
    <source>
        <dbReference type="SAM" id="Phobius"/>
    </source>
</evidence>
<feature type="transmembrane region" description="Helical" evidence="2">
    <location>
        <begin position="47"/>
        <end position="65"/>
    </location>
</feature>
<keyword evidence="2" id="KW-0472">Membrane</keyword>
<comment type="caution">
    <text evidence="3">The sequence shown here is derived from an EMBL/GenBank/DDBJ whole genome shotgun (WGS) entry which is preliminary data.</text>
</comment>